<gene>
    <name evidence="2" type="ORF">L195_g063810</name>
</gene>
<feature type="non-terminal residue" evidence="2">
    <location>
        <position position="1"/>
    </location>
</feature>
<feature type="compositionally biased region" description="Basic and acidic residues" evidence="1">
    <location>
        <begin position="39"/>
        <end position="57"/>
    </location>
</feature>
<dbReference type="AlphaFoldDB" id="A0A2K3KP34"/>
<comment type="caution">
    <text evidence="2">The sequence shown here is derived from an EMBL/GenBank/DDBJ whole genome shotgun (WGS) entry which is preliminary data.</text>
</comment>
<dbReference type="Proteomes" id="UP000236291">
    <property type="component" value="Unassembled WGS sequence"/>
</dbReference>
<reference evidence="2 3" key="2">
    <citation type="journal article" date="2017" name="Front. Plant Sci.">
        <title>Gene Classification and Mining of Molecular Markers Useful in Red Clover (Trifolium pratense) Breeding.</title>
        <authorList>
            <person name="Istvanek J."/>
            <person name="Dluhosova J."/>
            <person name="Dluhos P."/>
            <person name="Patkova L."/>
            <person name="Nedelnik J."/>
            <person name="Repkova J."/>
        </authorList>
    </citation>
    <scope>NUCLEOTIDE SEQUENCE [LARGE SCALE GENOMIC DNA]</scope>
    <source>
        <strain evidence="3">cv. Tatra</strain>
        <tissue evidence="2">Young leaves</tissue>
    </source>
</reference>
<feature type="region of interest" description="Disordered" evidence="1">
    <location>
        <begin position="1"/>
        <end position="75"/>
    </location>
</feature>
<evidence type="ECO:0000313" key="3">
    <source>
        <dbReference type="Proteomes" id="UP000236291"/>
    </source>
</evidence>
<organism evidence="2 3">
    <name type="scientific">Trifolium pratense</name>
    <name type="common">Red clover</name>
    <dbReference type="NCBI Taxonomy" id="57577"/>
    <lineage>
        <taxon>Eukaryota</taxon>
        <taxon>Viridiplantae</taxon>
        <taxon>Streptophyta</taxon>
        <taxon>Embryophyta</taxon>
        <taxon>Tracheophyta</taxon>
        <taxon>Spermatophyta</taxon>
        <taxon>Magnoliopsida</taxon>
        <taxon>eudicotyledons</taxon>
        <taxon>Gunneridae</taxon>
        <taxon>Pentapetalae</taxon>
        <taxon>rosids</taxon>
        <taxon>fabids</taxon>
        <taxon>Fabales</taxon>
        <taxon>Fabaceae</taxon>
        <taxon>Papilionoideae</taxon>
        <taxon>50 kb inversion clade</taxon>
        <taxon>NPAAA clade</taxon>
        <taxon>Hologalegina</taxon>
        <taxon>IRL clade</taxon>
        <taxon>Trifolieae</taxon>
        <taxon>Trifolium</taxon>
    </lineage>
</organism>
<accession>A0A2K3KP34</accession>
<reference evidence="2 3" key="1">
    <citation type="journal article" date="2014" name="Am. J. Bot.">
        <title>Genome assembly and annotation for red clover (Trifolium pratense; Fabaceae).</title>
        <authorList>
            <person name="Istvanek J."/>
            <person name="Jaros M."/>
            <person name="Krenek A."/>
            <person name="Repkova J."/>
        </authorList>
    </citation>
    <scope>NUCLEOTIDE SEQUENCE [LARGE SCALE GENOMIC DNA]</scope>
    <source>
        <strain evidence="3">cv. Tatra</strain>
        <tissue evidence="2">Young leaves</tissue>
    </source>
</reference>
<dbReference type="EMBL" id="ASHM01221360">
    <property type="protein sequence ID" value="PNX68071.1"/>
    <property type="molecule type" value="Genomic_DNA"/>
</dbReference>
<feature type="compositionally biased region" description="Polar residues" evidence="1">
    <location>
        <begin position="58"/>
        <end position="75"/>
    </location>
</feature>
<feature type="compositionally biased region" description="Polar residues" evidence="1">
    <location>
        <begin position="25"/>
        <end position="37"/>
    </location>
</feature>
<sequence length="75" mass="8045">EPVAAQHETVLERTPSPQPVETAIPNRTPSPKTTGSPHHSAEDNTLKPNNEEVKDDQGPTQENPLSNPAQLSTAN</sequence>
<proteinExistence type="predicted"/>
<protein>
    <submittedName>
        <fullName evidence="2">Uncharacterized protein</fullName>
    </submittedName>
</protein>
<evidence type="ECO:0000256" key="1">
    <source>
        <dbReference type="SAM" id="MobiDB-lite"/>
    </source>
</evidence>
<feature type="non-terminal residue" evidence="2">
    <location>
        <position position="75"/>
    </location>
</feature>
<name>A0A2K3KP34_TRIPR</name>
<evidence type="ECO:0000313" key="2">
    <source>
        <dbReference type="EMBL" id="PNX68071.1"/>
    </source>
</evidence>